<dbReference type="EMBL" id="AP018553">
    <property type="protein sequence ID" value="BBD72158.1"/>
    <property type="molecule type" value="Genomic_DNA"/>
</dbReference>
<dbReference type="PANTHER" id="PTHR34861">
    <property type="match status" value="1"/>
</dbReference>
<dbReference type="GeneID" id="38666050"/>
<dbReference type="KEGG" id="sacd:HS1genome_0547"/>
<dbReference type="PANTHER" id="PTHR34861:SF10">
    <property type="entry name" value="CYCLASE"/>
    <property type="match status" value="1"/>
</dbReference>
<evidence type="ECO:0000313" key="1">
    <source>
        <dbReference type="EMBL" id="BBD72158.1"/>
    </source>
</evidence>
<dbReference type="Proteomes" id="UP000276741">
    <property type="component" value="Chromosome"/>
</dbReference>
<dbReference type="Proteomes" id="UP000616143">
    <property type="component" value="Unassembled WGS sequence"/>
</dbReference>
<gene>
    <name evidence="2" type="ORF">GCM10007116_10230</name>
    <name evidence="1" type="ORF">HS1genome_0547</name>
</gene>
<evidence type="ECO:0000313" key="3">
    <source>
        <dbReference type="Proteomes" id="UP000276741"/>
    </source>
</evidence>
<protein>
    <submittedName>
        <fullName evidence="1">Cyclase</fullName>
    </submittedName>
</protein>
<dbReference type="Pfam" id="PF04199">
    <property type="entry name" value="Cyclase"/>
    <property type="match status" value="1"/>
</dbReference>
<dbReference type="SUPFAM" id="SSF102198">
    <property type="entry name" value="Putative cyclase"/>
    <property type="match status" value="1"/>
</dbReference>
<reference evidence="3" key="2">
    <citation type="submission" date="2018-04" db="EMBL/GenBank/DDBJ databases">
        <title>Complete genome sequence of Sulfodiicoccus acidiphilus strain HS-1.</title>
        <authorList>
            <person name="Sakai H.D."/>
            <person name="Kurosawa N."/>
        </authorList>
    </citation>
    <scope>NUCLEOTIDE SEQUENCE [LARGE SCALE GENOMIC DNA]</scope>
    <source>
        <strain evidence="3">HS-1</strain>
    </source>
</reference>
<dbReference type="GO" id="GO:0004061">
    <property type="term" value="F:arylformamidase activity"/>
    <property type="evidence" value="ECO:0007669"/>
    <property type="project" value="InterPro"/>
</dbReference>
<dbReference type="Gene3D" id="3.50.30.50">
    <property type="entry name" value="Putative cyclase"/>
    <property type="match status" value="1"/>
</dbReference>
<reference evidence="2" key="1">
    <citation type="journal article" date="2014" name="Int. J. Syst. Evol. Microbiol.">
        <title>Complete genome sequence of Corynebacterium casei LMG S-19264T (=DSM 44701T), isolated from a smear-ripened cheese.</title>
        <authorList>
            <consortium name="US DOE Joint Genome Institute (JGI-PGF)"/>
            <person name="Walter F."/>
            <person name="Albersmeier A."/>
            <person name="Kalinowski J."/>
            <person name="Ruckert C."/>
        </authorList>
    </citation>
    <scope>NUCLEOTIDE SEQUENCE</scope>
    <source>
        <strain evidence="2">JCM 31740</strain>
    </source>
</reference>
<dbReference type="InterPro" id="IPR007325">
    <property type="entry name" value="KFase/CYL"/>
</dbReference>
<dbReference type="EMBL" id="BMQS01000008">
    <property type="protein sequence ID" value="GGT94587.1"/>
    <property type="molecule type" value="Genomic_DNA"/>
</dbReference>
<dbReference type="AlphaFoldDB" id="A0A348B1V6"/>
<name>A0A348B1V6_9CREN</name>
<accession>A0A348B1V6</accession>
<proteinExistence type="predicted"/>
<dbReference type="InterPro" id="IPR037175">
    <property type="entry name" value="KFase_sf"/>
</dbReference>
<reference evidence="1" key="3">
    <citation type="journal article" date="2019" name="BMC Res. Notes">
        <title>Complete genome sequence of the Sulfodiicoccus acidiphilus strain HS-1T, the first crenarchaeon that lacks polB3, isolated from an acidic hot spring in Ohwaku-dani, Hakone, Japan.</title>
        <authorList>
            <person name="Sakai H.D."/>
            <person name="Kurosawa N."/>
        </authorList>
    </citation>
    <scope>NUCLEOTIDE SEQUENCE</scope>
    <source>
        <strain evidence="1">HS-1</strain>
    </source>
</reference>
<dbReference type="GO" id="GO:0019441">
    <property type="term" value="P:L-tryptophan catabolic process to kynurenine"/>
    <property type="evidence" value="ECO:0007669"/>
    <property type="project" value="InterPro"/>
</dbReference>
<organism evidence="1 3">
    <name type="scientific">Sulfodiicoccus acidiphilus</name>
    <dbReference type="NCBI Taxonomy" id="1670455"/>
    <lineage>
        <taxon>Archaea</taxon>
        <taxon>Thermoproteota</taxon>
        <taxon>Thermoprotei</taxon>
        <taxon>Sulfolobales</taxon>
        <taxon>Sulfolobaceae</taxon>
        <taxon>Sulfodiicoccus</taxon>
    </lineage>
</organism>
<sequence length="271" mass="30168">MRLDELLNVMRSSKKYDLEQIRYPNMPAFDPVKPGLLYFLYRHHESYYNPDHDGPRTSASGLIIMSDQTGTHIDALCHQASDLKLSVGVKVTPEIETPWGFTKGGAEELPLIVARGVLIDVASVYQDPLPENSMISLEQVKKTLEVQGTTVERGDVVLVRTGYGKYWNDEEKYRRAAGVSKEVSSWLARTGPVAVGSDNLAWDLPSFKDPETHSSLPGHLLLIAERGIPIIENVRLEELAKDKVYQFLLIGFPLKFKGATGTPLRPVAIVP</sequence>
<keyword evidence="3" id="KW-1185">Reference proteome</keyword>
<evidence type="ECO:0000313" key="2">
    <source>
        <dbReference type="EMBL" id="GGT94587.1"/>
    </source>
</evidence>
<reference evidence="2" key="4">
    <citation type="submission" date="2020-09" db="EMBL/GenBank/DDBJ databases">
        <authorList>
            <person name="Sun Q."/>
            <person name="Ohkuma M."/>
        </authorList>
    </citation>
    <scope>NUCLEOTIDE SEQUENCE</scope>
    <source>
        <strain evidence="2">JCM 31740</strain>
    </source>
</reference>
<dbReference type="RefSeq" id="WP_197721510.1">
    <property type="nucleotide sequence ID" value="NZ_AP018553.1"/>
</dbReference>